<sequence>MRLHRLTMTGVGPFPGTETIDFDRFTDSGRFLLTGPTGSGKTTIIDAIVFALYGEVADTDGSSRQRIRSTLVESTDPSEVELVFSTSAGVYRILRTPEYMRLKRRGSGTTKQNATVKLWRLSAPDGRPTTEPITRIDEAAEEIKRIVGLNRDQFTQTVILPQGKFAQFLRAESKQRRLLLRDVFGTAVFDRMQEALRARGRALEQQAESVRQTLRARAEILAPLLPDADSPAPATGDDAPAAQLEALVSARVPDAEAITAIGDAALQAARAAAEPAQQALEAAGAARQEAADAVNAAMALQERLDRRARLVAEQQQLDARAAQDAADAARADAARRAAIVIPVLTRAQDAARSALAAHARAVEALEEDRPPASEYESARSSLDELAPLLPNADAPSPDVPDAAAVHTVLEALTQAARAITARGHALRTRAGTLSAVAELEDGLAARAQEAEAARERLAAEQAEAEGAAAQLAQRPRQRENLEESLAAARAAQAGLPELRVQRDACAERLQASQRADALDGQIAAAHDAVEAATAAAREANQLVSQRREAWISATAGSIVTELVAGRPCPVCGSTEHPAPAVPGQGTISRTDVEAAEAAQRQADARLAAQVKTHEALAAEQATARTAAGQAPTSELAQALEAAQSELDTAQQAAAPLPELESQLAEFTRTTEQLREQLEQQRTKLAQGRAQLASQVEALARDRQRCRTEQAGYDSVAEHMRALGDAADAAGQLAGLLTRAADAARATTQDHTELADTVTQAGFISAAQAQAAFLPGTELADLEAKVAEAAARRERVRHGLTEDASIATLTGEETADVEGARQRLAAADSAYHAAMEAREQARARLAHVQEAVGGVQDAANALTAAVKDSTALWEVVAVASGNNDSATPLATWVLLERFKEVLVFANHRLSQMSAGRYELVHVDDEAGARSRTDRGLGLGVIDRFSDSGVRGPKTLSGGETFYVSLSLALALADVVTAESGGVTMETLFIDEGFGSLDSETLQNVLAELGRLQTGGRTVGIVSHVEELRRQVADRIEVTRSPKGSGLRVIAS</sequence>
<evidence type="ECO:0000256" key="1">
    <source>
        <dbReference type="ARBA" id="ARBA00006930"/>
    </source>
</evidence>
<comment type="similarity">
    <text evidence="1">Belongs to the SMC family. SbcC subfamily.</text>
</comment>
<dbReference type="AlphaFoldDB" id="A0A1G9YCR7"/>
<keyword evidence="6" id="KW-0378">Hydrolase</keyword>
<dbReference type="EMBL" id="FNHU01000012">
    <property type="protein sequence ID" value="SDN06860.1"/>
    <property type="molecule type" value="Genomic_DNA"/>
</dbReference>
<keyword evidence="4" id="KW-0175">Coiled coil</keyword>
<dbReference type="PANTHER" id="PTHR32114:SF2">
    <property type="entry name" value="ABC TRANSPORTER ABCH.3"/>
    <property type="match status" value="1"/>
</dbReference>
<evidence type="ECO:0000313" key="7">
    <source>
        <dbReference type="Proteomes" id="UP000199671"/>
    </source>
</evidence>
<comment type="subunit">
    <text evidence="2">Heterodimer of SbcC and SbcD.</text>
</comment>
<keyword evidence="6" id="KW-0540">Nuclease</keyword>
<dbReference type="SUPFAM" id="SSF52540">
    <property type="entry name" value="P-loop containing nucleoside triphosphate hydrolases"/>
    <property type="match status" value="1"/>
</dbReference>
<feature type="domain" description="Rad50/SbcC-type AAA" evidence="5">
    <location>
        <begin position="5"/>
        <end position="191"/>
    </location>
</feature>
<accession>A0A1G9YCR7</accession>
<dbReference type="PANTHER" id="PTHR32114">
    <property type="entry name" value="ABC TRANSPORTER ABCH.3"/>
    <property type="match status" value="1"/>
</dbReference>
<keyword evidence="6" id="KW-0269">Exonuclease</keyword>
<dbReference type="Pfam" id="PF13476">
    <property type="entry name" value="AAA_23"/>
    <property type="match status" value="1"/>
</dbReference>
<gene>
    <name evidence="6" type="ORF">SAMN04487766_11227</name>
</gene>
<evidence type="ECO:0000313" key="6">
    <source>
        <dbReference type="EMBL" id="SDN06860.1"/>
    </source>
</evidence>
<dbReference type="Proteomes" id="UP000199671">
    <property type="component" value="Unassembled WGS sequence"/>
</dbReference>
<proteinExistence type="inferred from homology"/>
<reference evidence="6 7" key="1">
    <citation type="submission" date="2016-10" db="EMBL/GenBank/DDBJ databases">
        <authorList>
            <person name="de Groot N.N."/>
        </authorList>
    </citation>
    <scope>NUCLEOTIDE SEQUENCE [LARGE SCALE GENOMIC DNA]</scope>
    <source>
        <strain evidence="6 7">KPR-7B</strain>
    </source>
</reference>
<dbReference type="InterPro" id="IPR038729">
    <property type="entry name" value="Rad50/SbcC_AAA"/>
</dbReference>
<protein>
    <recommendedName>
        <fullName evidence="3">Nuclease SbcCD subunit C</fullName>
    </recommendedName>
</protein>
<dbReference type="RefSeq" id="WP_092611735.1">
    <property type="nucleotide sequence ID" value="NZ_FNHU01000012.1"/>
</dbReference>
<dbReference type="OrthoDB" id="9795626at2"/>
<evidence type="ECO:0000259" key="5">
    <source>
        <dbReference type="Pfam" id="PF13476"/>
    </source>
</evidence>
<evidence type="ECO:0000256" key="4">
    <source>
        <dbReference type="SAM" id="Coils"/>
    </source>
</evidence>
<evidence type="ECO:0000256" key="3">
    <source>
        <dbReference type="ARBA" id="ARBA00013368"/>
    </source>
</evidence>
<dbReference type="InterPro" id="IPR027417">
    <property type="entry name" value="P-loop_NTPase"/>
</dbReference>
<evidence type="ECO:0000256" key="2">
    <source>
        <dbReference type="ARBA" id="ARBA00011322"/>
    </source>
</evidence>
<dbReference type="GO" id="GO:0006302">
    <property type="term" value="P:double-strand break repair"/>
    <property type="evidence" value="ECO:0007669"/>
    <property type="project" value="InterPro"/>
</dbReference>
<dbReference type="GO" id="GO:0016887">
    <property type="term" value="F:ATP hydrolysis activity"/>
    <property type="evidence" value="ECO:0007669"/>
    <property type="project" value="InterPro"/>
</dbReference>
<organism evidence="6 7">
    <name type="scientific">Actinomyces ruminicola</name>
    <dbReference type="NCBI Taxonomy" id="332524"/>
    <lineage>
        <taxon>Bacteria</taxon>
        <taxon>Bacillati</taxon>
        <taxon>Actinomycetota</taxon>
        <taxon>Actinomycetes</taxon>
        <taxon>Actinomycetales</taxon>
        <taxon>Actinomycetaceae</taxon>
        <taxon>Actinomyces</taxon>
    </lineage>
</organism>
<feature type="coiled-coil region" evidence="4">
    <location>
        <begin position="632"/>
        <end position="694"/>
    </location>
</feature>
<dbReference type="Gene3D" id="3.40.50.300">
    <property type="entry name" value="P-loop containing nucleotide triphosphate hydrolases"/>
    <property type="match status" value="2"/>
</dbReference>
<feature type="coiled-coil region" evidence="4">
    <location>
        <begin position="436"/>
        <end position="474"/>
    </location>
</feature>
<name>A0A1G9YCR7_9ACTO</name>
<dbReference type="GO" id="GO:0004527">
    <property type="term" value="F:exonuclease activity"/>
    <property type="evidence" value="ECO:0007669"/>
    <property type="project" value="UniProtKB-KW"/>
</dbReference>
<dbReference type="Pfam" id="PF13558">
    <property type="entry name" value="SbcC_Walker_B"/>
    <property type="match status" value="1"/>
</dbReference>